<dbReference type="HOGENOM" id="CLU_2881269_0_0_5"/>
<proteinExistence type="predicted"/>
<organism evidence="1 2">
    <name type="scientific">Neorickettsia risticii (strain Illinois)</name>
    <dbReference type="NCBI Taxonomy" id="434131"/>
    <lineage>
        <taxon>Bacteria</taxon>
        <taxon>Pseudomonadati</taxon>
        <taxon>Pseudomonadota</taxon>
        <taxon>Alphaproteobacteria</taxon>
        <taxon>Rickettsiales</taxon>
        <taxon>Anaplasmataceae</taxon>
        <taxon>Neorickettsia</taxon>
    </lineage>
</organism>
<keyword evidence="2" id="KW-1185">Reference proteome</keyword>
<dbReference type="AlphaFoldDB" id="C6V3Y0"/>
<sequence length="63" mass="7169">MFPEQQFITGIEKASQILEADDQSAILPKGYTRKETALNGNTIIPFYIHIQFYPMTSSNYPSL</sequence>
<accession>C6V3Y0</accession>
<gene>
    <name evidence="1" type="ordered locus">NRI_0099</name>
</gene>
<dbReference type="EMBL" id="CP001431">
    <property type="protein sequence ID" value="ACT69103.1"/>
    <property type="molecule type" value="Genomic_DNA"/>
</dbReference>
<evidence type="ECO:0000313" key="2">
    <source>
        <dbReference type="Proteomes" id="UP000001627"/>
    </source>
</evidence>
<evidence type="ECO:0000313" key="1">
    <source>
        <dbReference type="EMBL" id="ACT69103.1"/>
    </source>
</evidence>
<protein>
    <submittedName>
        <fullName evidence="1">Uncharacterized protein</fullName>
    </submittedName>
</protein>
<dbReference type="STRING" id="434131.NRI_0099"/>
<name>C6V3Y0_NEORI</name>
<reference evidence="1 2" key="1">
    <citation type="journal article" date="2009" name="Nucleic Acids Res.">
        <title>Analysis of complete genome sequence of Neorickettsia risticii: causative agent of Potomac horse fever.</title>
        <authorList>
            <person name="Lin M."/>
            <person name="Zhang C."/>
            <person name="Gibson K."/>
            <person name="Rikihisa Y."/>
        </authorList>
    </citation>
    <scope>NUCLEOTIDE SEQUENCE [LARGE SCALE GENOMIC DNA]</scope>
    <source>
        <strain evidence="1 2">Illinois</strain>
    </source>
</reference>
<dbReference type="KEGG" id="nri:NRI_0099"/>
<dbReference type="Proteomes" id="UP000001627">
    <property type="component" value="Chromosome"/>
</dbReference>